<keyword evidence="3" id="KW-1185">Reference proteome</keyword>
<dbReference type="Proteomes" id="UP000005239">
    <property type="component" value="Unassembled WGS sequence"/>
</dbReference>
<evidence type="ECO:0000313" key="3">
    <source>
        <dbReference type="Proteomes" id="UP000005239"/>
    </source>
</evidence>
<feature type="compositionally biased region" description="Low complexity" evidence="1">
    <location>
        <begin position="11"/>
        <end position="20"/>
    </location>
</feature>
<dbReference type="EnsemblMetazoa" id="PPA35018.1">
    <property type="protein sequence ID" value="PPA35018.1"/>
    <property type="gene ID" value="WBGene00273387"/>
</dbReference>
<protein>
    <submittedName>
        <fullName evidence="2">Uncharacterized protein</fullName>
    </submittedName>
</protein>
<accession>A0A8R1YQZ1</accession>
<feature type="region of interest" description="Disordered" evidence="1">
    <location>
        <begin position="467"/>
        <end position="490"/>
    </location>
</feature>
<proteinExistence type="predicted"/>
<dbReference type="AlphaFoldDB" id="A0A2A6C539"/>
<feature type="compositionally biased region" description="Acidic residues" evidence="1">
    <location>
        <begin position="467"/>
        <end position="476"/>
    </location>
</feature>
<name>A0A2A6C539_PRIPA</name>
<reference evidence="2" key="2">
    <citation type="submission" date="2022-06" db="UniProtKB">
        <authorList>
            <consortium name="EnsemblMetazoa"/>
        </authorList>
    </citation>
    <scope>IDENTIFICATION</scope>
    <source>
        <strain evidence="2">PS312</strain>
    </source>
</reference>
<sequence length="490" mass="54239">MKNTSKPRNAPSNHPLLDSDLPLDHCEGDPNSENIEFALDAISDMGMFNGLKSPGDFVEYRGPICLYHSHVLWSYKLRTTRHNDGTFGMSLVGIGPNLVDSKAHPIPFLAKEISAMYKPQQQPPDLLAATITFVKGLRGEEIATFEFERSGNDVWTCTKHFTREELAAFEDKQPGRKRIYFTMRIIIARSYFDLLKKLKDPPTATGYTKKTVECILRGDKPDGADFEISLFPTNGDGSLPLNYHVHSATFARGSKKFQQMRGKNPTDSCCMPSYKPDDMPLIVSLMYGVPVSLPTNTSRMRELLANTAGICDSDVFDNLFSQWERAICEQALALDKSDPRSFNSIVRLLVFSLSLAVPLPSARAATISVFAEMALLHKKAGVSFDNCRLDHRSLIGKAFATHHCSRSSAQRMSETIFAIVEAVRVVTKTGLATKKKDSEIAVPPVSPHRDFSTPTVVVVEDDDGATADIDAFDEDGNERVQAEKNSPPIS</sequence>
<organism evidence="2 3">
    <name type="scientific">Pristionchus pacificus</name>
    <name type="common">Parasitic nematode worm</name>
    <dbReference type="NCBI Taxonomy" id="54126"/>
    <lineage>
        <taxon>Eukaryota</taxon>
        <taxon>Metazoa</taxon>
        <taxon>Ecdysozoa</taxon>
        <taxon>Nematoda</taxon>
        <taxon>Chromadorea</taxon>
        <taxon>Rhabditida</taxon>
        <taxon>Rhabditina</taxon>
        <taxon>Diplogasteromorpha</taxon>
        <taxon>Diplogasteroidea</taxon>
        <taxon>Neodiplogasteridae</taxon>
        <taxon>Pristionchus</taxon>
    </lineage>
</organism>
<evidence type="ECO:0000313" key="2">
    <source>
        <dbReference type="EnsemblMetazoa" id="PPA35018.1"/>
    </source>
</evidence>
<accession>A0A2A6C539</accession>
<gene>
    <name evidence="2" type="primary">WBGene00273387</name>
</gene>
<dbReference type="OrthoDB" id="5862088at2759"/>
<reference evidence="3" key="1">
    <citation type="journal article" date="2008" name="Nat. Genet.">
        <title>The Pristionchus pacificus genome provides a unique perspective on nematode lifestyle and parasitism.</title>
        <authorList>
            <person name="Dieterich C."/>
            <person name="Clifton S.W."/>
            <person name="Schuster L.N."/>
            <person name="Chinwalla A."/>
            <person name="Delehaunty K."/>
            <person name="Dinkelacker I."/>
            <person name="Fulton L."/>
            <person name="Fulton R."/>
            <person name="Godfrey J."/>
            <person name="Minx P."/>
            <person name="Mitreva M."/>
            <person name="Roeseler W."/>
            <person name="Tian H."/>
            <person name="Witte H."/>
            <person name="Yang S.P."/>
            <person name="Wilson R.K."/>
            <person name="Sommer R.J."/>
        </authorList>
    </citation>
    <scope>NUCLEOTIDE SEQUENCE [LARGE SCALE GENOMIC DNA]</scope>
    <source>
        <strain evidence="3">PS312</strain>
    </source>
</reference>
<evidence type="ECO:0000256" key="1">
    <source>
        <dbReference type="SAM" id="MobiDB-lite"/>
    </source>
</evidence>
<feature type="region of interest" description="Disordered" evidence="1">
    <location>
        <begin position="1"/>
        <end position="25"/>
    </location>
</feature>